<dbReference type="InterPro" id="IPR015943">
    <property type="entry name" value="WD40/YVTN_repeat-like_dom_sf"/>
</dbReference>
<name>I3W0R7_9MICC</name>
<evidence type="ECO:0000313" key="1">
    <source>
        <dbReference type="EMBL" id="AFK89194.1"/>
    </source>
</evidence>
<organism evidence="1">
    <name type="scientific">Arthrobacter sp. J3.37</name>
    <dbReference type="NCBI Taxonomy" id="347208"/>
    <lineage>
        <taxon>Bacteria</taxon>
        <taxon>Bacillati</taxon>
        <taxon>Actinomycetota</taxon>
        <taxon>Actinomycetes</taxon>
        <taxon>Micrococcales</taxon>
        <taxon>Micrococcaceae</taxon>
        <taxon>Arthrobacter</taxon>
    </lineage>
</organism>
<dbReference type="PROSITE" id="PS51257">
    <property type="entry name" value="PROKAR_LIPOPROTEIN"/>
    <property type="match status" value="1"/>
</dbReference>
<dbReference type="Gene3D" id="2.130.10.10">
    <property type="entry name" value="YVTN repeat-like/Quinoprotein amine dehydrogenase"/>
    <property type="match status" value="1"/>
</dbReference>
<proteinExistence type="predicted"/>
<geneLocation type="plasmid" evidence="1">
    <name>pJ337-114</name>
</geneLocation>
<accession>I3W0R7</accession>
<dbReference type="SUPFAM" id="SSF51004">
    <property type="entry name" value="C-terminal (heme d1) domain of cytochrome cd1-nitrite reductase"/>
    <property type="match status" value="1"/>
</dbReference>
<protein>
    <recommendedName>
        <fullName evidence="2">Lipoprotein</fullName>
    </recommendedName>
</protein>
<sequence length="338" mass="35560">MFWFCKRVVEVRVIHRWLVGSTAVALMAGLAGCSPSTAPDPSAQAVELPGAGEDIDFDDVVYAADMGSVLVPAREDGLYLLDPETGQATDVASSGTADSVDPGQGRIFVLDRSGRQIQVLDPEGQVMSSVSTAAGADYVRYAAATKELWVSEPSREGIEIFAVGEDLETAPRQVGFVPVSGGTEGLTLTSDGATAYTHAGNEVVKIDVKARTVAARWASGCEATHGFPRVDEGDGLLLASCAENGKVTLLDVNDGHVIDEYEVGGGESLPAYSPGPDHFYVRSDPGTTIATLAASPQGLELIREVQVPEVGHCLGADEEGHYWTCDAGTGQMLLFEDR</sequence>
<reference evidence="1" key="1">
    <citation type="submission" date="2012-01" db="EMBL/GenBank/DDBJ databases">
        <authorList>
            <person name="Summers A.O."/>
            <person name="Wireman J."/>
            <person name="Sale K."/>
        </authorList>
    </citation>
    <scope>NUCLEOTIDE SEQUENCE</scope>
    <source>
        <strain evidence="1">J3-37</strain>
        <plasmid evidence="1">pJ337-114</plasmid>
    </source>
</reference>
<dbReference type="EMBL" id="JQ418527">
    <property type="protein sequence ID" value="AFK89194.1"/>
    <property type="molecule type" value="Genomic_DNA"/>
</dbReference>
<evidence type="ECO:0008006" key="2">
    <source>
        <dbReference type="Google" id="ProtNLM"/>
    </source>
</evidence>
<dbReference type="InterPro" id="IPR011048">
    <property type="entry name" value="Haem_d1_sf"/>
</dbReference>
<dbReference type="RefSeq" id="WP_015062375.1">
    <property type="nucleotide sequence ID" value="NC_019338.1"/>
</dbReference>
<dbReference type="AlphaFoldDB" id="I3W0R7"/>
<keyword evidence="1" id="KW-0614">Plasmid</keyword>